<keyword evidence="3" id="KW-1185">Reference proteome</keyword>
<keyword evidence="1" id="KW-0812">Transmembrane</keyword>
<protein>
    <submittedName>
        <fullName evidence="2">Uncharacterized protein</fullName>
    </submittedName>
</protein>
<feature type="transmembrane region" description="Helical" evidence="1">
    <location>
        <begin position="70"/>
        <end position="90"/>
    </location>
</feature>
<evidence type="ECO:0000256" key="1">
    <source>
        <dbReference type="SAM" id="Phobius"/>
    </source>
</evidence>
<keyword evidence="1" id="KW-1133">Transmembrane helix</keyword>
<dbReference type="Proteomes" id="UP000651010">
    <property type="component" value="Unassembled WGS sequence"/>
</dbReference>
<feature type="transmembrane region" description="Helical" evidence="1">
    <location>
        <begin position="43"/>
        <end position="64"/>
    </location>
</feature>
<comment type="caution">
    <text evidence="2">The sequence shown here is derived from an EMBL/GenBank/DDBJ whole genome shotgun (WGS) entry which is preliminary data.</text>
</comment>
<gene>
    <name evidence="2" type="ORF">IGX34_14060</name>
</gene>
<dbReference type="EMBL" id="JACZZA010000008">
    <property type="protein sequence ID" value="MBE1161504.1"/>
    <property type="molecule type" value="Genomic_DNA"/>
</dbReference>
<feature type="transmembrane region" description="Helical" evidence="1">
    <location>
        <begin position="6"/>
        <end position="31"/>
    </location>
</feature>
<evidence type="ECO:0000313" key="2">
    <source>
        <dbReference type="EMBL" id="MBE1161504.1"/>
    </source>
</evidence>
<organism evidence="2 3">
    <name type="scientific">Dyella acidiphila</name>
    <dbReference type="NCBI Taxonomy" id="2775866"/>
    <lineage>
        <taxon>Bacteria</taxon>
        <taxon>Pseudomonadati</taxon>
        <taxon>Pseudomonadota</taxon>
        <taxon>Gammaproteobacteria</taxon>
        <taxon>Lysobacterales</taxon>
        <taxon>Rhodanobacteraceae</taxon>
        <taxon>Dyella</taxon>
    </lineage>
</organism>
<proteinExistence type="predicted"/>
<name>A0ABR9GBS5_9GAMM</name>
<evidence type="ECO:0000313" key="3">
    <source>
        <dbReference type="Proteomes" id="UP000651010"/>
    </source>
</evidence>
<reference evidence="2 3" key="1">
    <citation type="submission" date="2020-09" db="EMBL/GenBank/DDBJ databases">
        <title>Dyella sp. 7MK23 isolated from forest soil.</title>
        <authorList>
            <person name="Fu J."/>
        </authorList>
    </citation>
    <scope>NUCLEOTIDE SEQUENCE [LARGE SCALE GENOMIC DNA]</scope>
    <source>
        <strain evidence="2 3">7MK23</strain>
    </source>
</reference>
<keyword evidence="1" id="KW-0472">Membrane</keyword>
<accession>A0ABR9GBS5</accession>
<dbReference type="RefSeq" id="WP_192556350.1">
    <property type="nucleotide sequence ID" value="NZ_JACZZA010000008.1"/>
</dbReference>
<sequence length="94" mass="10432">MTKLRLIFGIWLLVWIFVLFIGADFYIGVMAHKEYGSTKYGQLVVYVLLPALLSAVDVVLIVGARKLGPWTILLAFLSQLVALPVFFFLVSGGI</sequence>